<dbReference type="InterPro" id="IPR036388">
    <property type="entry name" value="WH-like_DNA-bd_sf"/>
</dbReference>
<dbReference type="GO" id="GO:0003677">
    <property type="term" value="F:DNA binding"/>
    <property type="evidence" value="ECO:0007669"/>
    <property type="project" value="UniProtKB-KW"/>
</dbReference>
<evidence type="ECO:0000256" key="4">
    <source>
        <dbReference type="ARBA" id="ARBA00023125"/>
    </source>
</evidence>
<dbReference type="Pfam" id="PF08281">
    <property type="entry name" value="Sigma70_r4_2"/>
    <property type="match status" value="1"/>
</dbReference>
<dbReference type="Pfam" id="PF04542">
    <property type="entry name" value="Sigma70_r2"/>
    <property type="match status" value="1"/>
</dbReference>
<dbReference type="Gene3D" id="1.10.1740.10">
    <property type="match status" value="1"/>
</dbReference>
<dbReference type="InterPro" id="IPR039425">
    <property type="entry name" value="RNA_pol_sigma-70-like"/>
</dbReference>
<dbReference type="PANTHER" id="PTHR43133">
    <property type="entry name" value="RNA POLYMERASE ECF-TYPE SIGMA FACTO"/>
    <property type="match status" value="1"/>
</dbReference>
<comment type="caution">
    <text evidence="8">The sequence shown here is derived from an EMBL/GenBank/DDBJ whole genome shotgun (WGS) entry which is preliminary data.</text>
</comment>
<keyword evidence="4" id="KW-0238">DNA-binding</keyword>
<name>A0A920C6M1_9BACI</name>
<feature type="domain" description="RNA polymerase sigma-70 region 2" evidence="6">
    <location>
        <begin position="8"/>
        <end position="74"/>
    </location>
</feature>
<dbReference type="InterPro" id="IPR014284">
    <property type="entry name" value="RNA_pol_sigma-70_dom"/>
</dbReference>
<proteinExistence type="inferred from homology"/>
<dbReference type="PANTHER" id="PTHR43133:SF52">
    <property type="entry name" value="ECF RNA POLYMERASE SIGMA FACTOR SIGL"/>
    <property type="match status" value="1"/>
</dbReference>
<evidence type="ECO:0000259" key="7">
    <source>
        <dbReference type="Pfam" id="PF08281"/>
    </source>
</evidence>
<dbReference type="NCBIfam" id="TIGR02950">
    <property type="entry name" value="SigM_subfam"/>
    <property type="match status" value="1"/>
</dbReference>
<sequence length="165" mass="19847">MKHTINKIYQAYFNDIFHFLLSLSQNYHTAEDLVQETFIRAHLYIETYKGENIKSWLFTIAHHVFIDYYRKHKKMIIKDERYFSFISDKKIGTDEEIIVQEEINEVIRLVGNLPEKHRLAVLLHDIHGFSQYEAANVMNVKQSYFKVLLFRGRQTIRQRRAKHDG</sequence>
<evidence type="ECO:0000256" key="5">
    <source>
        <dbReference type="ARBA" id="ARBA00023163"/>
    </source>
</evidence>
<dbReference type="InterPro" id="IPR013325">
    <property type="entry name" value="RNA_pol_sigma_r2"/>
</dbReference>
<dbReference type="InterPro" id="IPR013249">
    <property type="entry name" value="RNA_pol_sigma70_r4_t2"/>
</dbReference>
<evidence type="ECO:0000256" key="1">
    <source>
        <dbReference type="ARBA" id="ARBA00010641"/>
    </source>
</evidence>
<dbReference type="SUPFAM" id="SSF88946">
    <property type="entry name" value="Sigma2 domain of RNA polymerase sigma factors"/>
    <property type="match status" value="1"/>
</dbReference>
<keyword evidence="9" id="KW-1185">Reference proteome</keyword>
<dbReference type="InterPro" id="IPR013324">
    <property type="entry name" value="RNA_pol_sigma_r3/r4-like"/>
</dbReference>
<dbReference type="AlphaFoldDB" id="A0A920C6M1"/>
<gene>
    <name evidence="8" type="primary">sigM</name>
    <name evidence="8" type="ORF">J43TS3_04380</name>
</gene>
<accession>A0A920C6M1</accession>
<keyword evidence="2" id="KW-0805">Transcription regulation</keyword>
<keyword evidence="5" id="KW-0804">Transcription</keyword>
<reference evidence="8" key="1">
    <citation type="submission" date="2021-03" db="EMBL/GenBank/DDBJ databases">
        <title>Antimicrobial resistance genes in bacteria isolated from Japanese honey, and their potential for conferring macrolide and lincosamide resistance in the American foulbrood pathogen Paenibacillus larvae.</title>
        <authorList>
            <person name="Okamoto M."/>
            <person name="Kumagai M."/>
            <person name="Kanamori H."/>
            <person name="Takamatsu D."/>
        </authorList>
    </citation>
    <scope>NUCLEOTIDE SEQUENCE</scope>
    <source>
        <strain evidence="8">J43TS3</strain>
    </source>
</reference>
<dbReference type="CDD" id="cd06171">
    <property type="entry name" value="Sigma70_r4"/>
    <property type="match status" value="1"/>
</dbReference>
<evidence type="ECO:0000313" key="9">
    <source>
        <dbReference type="Proteomes" id="UP000676917"/>
    </source>
</evidence>
<dbReference type="SUPFAM" id="SSF88659">
    <property type="entry name" value="Sigma3 and sigma4 domains of RNA polymerase sigma factors"/>
    <property type="match status" value="1"/>
</dbReference>
<organism evidence="8 9">
    <name type="scientific">Ornithinibacillus bavariensis</name>
    <dbReference type="NCBI Taxonomy" id="545502"/>
    <lineage>
        <taxon>Bacteria</taxon>
        <taxon>Bacillati</taxon>
        <taxon>Bacillota</taxon>
        <taxon>Bacilli</taxon>
        <taxon>Bacillales</taxon>
        <taxon>Bacillaceae</taxon>
        <taxon>Ornithinibacillus</taxon>
    </lineage>
</organism>
<comment type="similarity">
    <text evidence="1">Belongs to the sigma-70 factor family. ECF subfamily.</text>
</comment>
<keyword evidence="3" id="KW-0731">Sigma factor</keyword>
<dbReference type="NCBIfam" id="TIGR02937">
    <property type="entry name" value="sigma70-ECF"/>
    <property type="match status" value="1"/>
</dbReference>
<evidence type="ECO:0000313" key="8">
    <source>
        <dbReference type="EMBL" id="GIO25827.1"/>
    </source>
</evidence>
<dbReference type="EMBL" id="BORP01000001">
    <property type="protein sequence ID" value="GIO25827.1"/>
    <property type="molecule type" value="Genomic_DNA"/>
</dbReference>
<dbReference type="GO" id="GO:0016987">
    <property type="term" value="F:sigma factor activity"/>
    <property type="evidence" value="ECO:0007669"/>
    <property type="project" value="UniProtKB-KW"/>
</dbReference>
<evidence type="ECO:0000256" key="3">
    <source>
        <dbReference type="ARBA" id="ARBA00023082"/>
    </source>
</evidence>
<feature type="domain" description="RNA polymerase sigma factor 70 region 4 type 2" evidence="7">
    <location>
        <begin position="104"/>
        <end position="155"/>
    </location>
</feature>
<dbReference type="InterPro" id="IPR014296">
    <property type="entry name" value="RNA_pol_sigma-M_bacilli"/>
</dbReference>
<dbReference type="InterPro" id="IPR007627">
    <property type="entry name" value="RNA_pol_sigma70_r2"/>
</dbReference>
<evidence type="ECO:0000259" key="6">
    <source>
        <dbReference type="Pfam" id="PF04542"/>
    </source>
</evidence>
<dbReference type="Gene3D" id="1.10.10.10">
    <property type="entry name" value="Winged helix-like DNA-binding domain superfamily/Winged helix DNA-binding domain"/>
    <property type="match status" value="1"/>
</dbReference>
<dbReference type="GO" id="GO:0006352">
    <property type="term" value="P:DNA-templated transcription initiation"/>
    <property type="evidence" value="ECO:0007669"/>
    <property type="project" value="InterPro"/>
</dbReference>
<protein>
    <submittedName>
        <fullName evidence="8">ECF RNA polymerase sigma factor SigM</fullName>
    </submittedName>
</protein>
<dbReference type="Proteomes" id="UP000676917">
    <property type="component" value="Unassembled WGS sequence"/>
</dbReference>
<evidence type="ECO:0000256" key="2">
    <source>
        <dbReference type="ARBA" id="ARBA00023015"/>
    </source>
</evidence>
<dbReference type="RefSeq" id="WP_212919341.1">
    <property type="nucleotide sequence ID" value="NZ_BORP01000001.1"/>
</dbReference>